<sequence length="47" mass="5207">MFLPIFYQHSANTSAGNKRINSLAALGRISLYSKDAPINLPVMRVVM</sequence>
<organism evidence="1 2">
    <name type="scientific">Brumicola pallidula DSM 14239 = ACAM 615</name>
    <dbReference type="NCBI Taxonomy" id="1121922"/>
    <lineage>
        <taxon>Bacteria</taxon>
        <taxon>Pseudomonadati</taxon>
        <taxon>Pseudomonadota</taxon>
        <taxon>Gammaproteobacteria</taxon>
        <taxon>Alteromonadales</taxon>
        <taxon>Alteromonadaceae</taxon>
        <taxon>Brumicola</taxon>
    </lineage>
</organism>
<name>K6Y9Q4_9ALTE</name>
<dbReference type="AlphaFoldDB" id="K6Y9Q4"/>
<evidence type="ECO:0000313" key="2">
    <source>
        <dbReference type="Proteomes" id="UP000006251"/>
    </source>
</evidence>
<evidence type="ECO:0000313" key="1">
    <source>
        <dbReference type="EMBL" id="GAC29474.1"/>
    </source>
</evidence>
<comment type="caution">
    <text evidence="1">The sequence shown here is derived from an EMBL/GenBank/DDBJ whole genome shotgun (WGS) entry which is preliminary data.</text>
</comment>
<reference evidence="2" key="1">
    <citation type="journal article" date="2014" name="Environ. Microbiol.">
        <title>Comparative genomics of the marine bacterial genus Glaciecola reveals the high degree of genomic diversity and genomic characteristic for cold adaptation.</title>
        <authorList>
            <person name="Qin Q.L."/>
            <person name="Xie B.B."/>
            <person name="Yu Y."/>
            <person name="Shu Y.L."/>
            <person name="Rong J.C."/>
            <person name="Zhang Y.J."/>
            <person name="Zhao D.L."/>
            <person name="Chen X.L."/>
            <person name="Zhang X.Y."/>
            <person name="Chen B."/>
            <person name="Zhou B.C."/>
            <person name="Zhang Y.Z."/>
        </authorList>
    </citation>
    <scope>NUCLEOTIDE SEQUENCE [LARGE SCALE GENOMIC DNA]</scope>
    <source>
        <strain evidence="2">ACAM 615</strain>
    </source>
</reference>
<protein>
    <submittedName>
        <fullName evidence="1">Uncharacterized protein</fullName>
    </submittedName>
</protein>
<keyword evidence="2" id="KW-1185">Reference proteome</keyword>
<dbReference type="Proteomes" id="UP000006251">
    <property type="component" value="Unassembled WGS sequence"/>
</dbReference>
<accession>K6Y9Q4</accession>
<dbReference type="EMBL" id="BAEQ01000045">
    <property type="protein sequence ID" value="GAC29474.1"/>
    <property type="molecule type" value="Genomic_DNA"/>
</dbReference>
<proteinExistence type="predicted"/>
<gene>
    <name evidence="1" type="ORF">GPAL_2620</name>
</gene>